<keyword evidence="1" id="KW-0812">Transmembrane</keyword>
<dbReference type="RefSeq" id="WP_090621702.1">
    <property type="nucleotide sequence ID" value="NZ_FOFD01000007.1"/>
</dbReference>
<evidence type="ECO:0000313" key="2">
    <source>
        <dbReference type="EMBL" id="SER70502.1"/>
    </source>
</evidence>
<feature type="transmembrane region" description="Helical" evidence="1">
    <location>
        <begin position="6"/>
        <end position="28"/>
    </location>
</feature>
<organism evidence="2 3">
    <name type="scientific">Natrinema salaciae</name>
    <dbReference type="NCBI Taxonomy" id="1186196"/>
    <lineage>
        <taxon>Archaea</taxon>
        <taxon>Methanobacteriati</taxon>
        <taxon>Methanobacteriota</taxon>
        <taxon>Stenosarchaea group</taxon>
        <taxon>Halobacteria</taxon>
        <taxon>Halobacteriales</taxon>
        <taxon>Natrialbaceae</taxon>
        <taxon>Natrinema</taxon>
    </lineage>
</organism>
<accession>A0A1H9RCQ9</accession>
<dbReference type="OrthoDB" id="182165at2157"/>
<dbReference type="STRING" id="1186196.SAMN04489841_4351"/>
<protein>
    <submittedName>
        <fullName evidence="2">Uncharacterized protein</fullName>
    </submittedName>
</protein>
<evidence type="ECO:0000256" key="1">
    <source>
        <dbReference type="SAM" id="Phobius"/>
    </source>
</evidence>
<dbReference type="AlphaFoldDB" id="A0A1H9RCQ9"/>
<evidence type="ECO:0000313" key="3">
    <source>
        <dbReference type="Proteomes" id="UP000199114"/>
    </source>
</evidence>
<keyword evidence="1" id="KW-1133">Transmembrane helix</keyword>
<name>A0A1H9RCQ9_9EURY</name>
<proteinExistence type="predicted"/>
<feature type="transmembrane region" description="Helical" evidence="1">
    <location>
        <begin position="40"/>
        <end position="66"/>
    </location>
</feature>
<sequence length="69" mass="7093">MTWVGTATFGLLSVGAGAFVYVLVANLEPQPEYPALMTDLLRLLGLVIAICGVVVGAAFLAVAAVASLW</sequence>
<dbReference type="EMBL" id="FOFD01000007">
    <property type="protein sequence ID" value="SER70502.1"/>
    <property type="molecule type" value="Genomic_DNA"/>
</dbReference>
<gene>
    <name evidence="2" type="ORF">SAMN04489841_4351</name>
</gene>
<keyword evidence="1" id="KW-0472">Membrane</keyword>
<dbReference type="Proteomes" id="UP000199114">
    <property type="component" value="Unassembled WGS sequence"/>
</dbReference>
<reference evidence="3" key="1">
    <citation type="submission" date="2016-10" db="EMBL/GenBank/DDBJ databases">
        <authorList>
            <person name="Varghese N."/>
            <person name="Submissions S."/>
        </authorList>
    </citation>
    <scope>NUCLEOTIDE SEQUENCE [LARGE SCALE GENOMIC DNA]</scope>
    <source>
        <strain evidence="3">DSM 25055</strain>
    </source>
</reference>
<keyword evidence="3" id="KW-1185">Reference proteome</keyword>